<dbReference type="Proteomes" id="UP001483337">
    <property type="component" value="Chromosome"/>
</dbReference>
<organism evidence="2 3">
    <name type="scientific">Okeanomitos corallinicola TIOX110</name>
    <dbReference type="NCBI Taxonomy" id="3133117"/>
    <lineage>
        <taxon>Bacteria</taxon>
        <taxon>Bacillati</taxon>
        <taxon>Cyanobacteriota</taxon>
        <taxon>Cyanophyceae</taxon>
        <taxon>Nostocales</taxon>
        <taxon>Aphanizomenonaceae</taxon>
        <taxon>Okeanomitos</taxon>
    </lineage>
</organism>
<gene>
    <name evidence="2" type="ORF">WJM97_02330</name>
</gene>
<proteinExistence type="predicted"/>
<dbReference type="EMBL" id="CP150886">
    <property type="protein sequence ID" value="WZB90195.1"/>
    <property type="molecule type" value="Genomic_DNA"/>
</dbReference>
<accession>A0ABZ2V0W3</accession>
<dbReference type="Pfam" id="PF12770">
    <property type="entry name" value="CHAT"/>
    <property type="match status" value="1"/>
</dbReference>
<reference evidence="2 3" key="1">
    <citation type="submission" date="2024-04" db="EMBL/GenBank/DDBJ databases">
        <title>Okeanomitos corallinicola gen. &amp; sp. nov. (Nostocales, Cyanobacteria), a new toxic marine heterocyst-forming cyanobacterium from a coral reef.</title>
        <authorList>
            <person name="Li H."/>
            <person name="Li R."/>
            <person name="Kang J."/>
            <person name="Hii K.S."/>
            <person name="Mohamed H.F."/>
            <person name="Xu X."/>
            <person name="Luo Z."/>
        </authorList>
    </citation>
    <scope>NUCLEOTIDE SEQUENCE [LARGE SCALE GENOMIC DNA]</scope>
    <source>
        <strain evidence="2 3">TIOX110</strain>
    </source>
</reference>
<evidence type="ECO:0000259" key="1">
    <source>
        <dbReference type="Pfam" id="PF12770"/>
    </source>
</evidence>
<dbReference type="InterPro" id="IPR024983">
    <property type="entry name" value="CHAT_dom"/>
</dbReference>
<dbReference type="RefSeq" id="WP_353933088.1">
    <property type="nucleotide sequence ID" value="NZ_CP150886.1"/>
</dbReference>
<evidence type="ECO:0000313" key="3">
    <source>
        <dbReference type="Proteomes" id="UP001483337"/>
    </source>
</evidence>
<keyword evidence="3" id="KW-1185">Reference proteome</keyword>
<feature type="domain" description="CHAT" evidence="1">
    <location>
        <begin position="1"/>
        <end position="58"/>
    </location>
</feature>
<protein>
    <submittedName>
        <fullName evidence="2">CHAT domain-containing protein</fullName>
    </submittedName>
</protein>
<evidence type="ECO:0000313" key="2">
    <source>
        <dbReference type="EMBL" id="WZB90195.1"/>
    </source>
</evidence>
<name>A0ABZ2V0W3_9CYAN</name>
<sequence length="61" mass="6963">MNFSRLPFTRTEAETILNLVPKNQSLSAFDFNADRDFATSAKLSEYRILHFATHGILDRAC</sequence>